<evidence type="ECO:0000256" key="1">
    <source>
        <dbReference type="ARBA" id="ARBA00004571"/>
    </source>
</evidence>
<dbReference type="Gene3D" id="2.170.130.10">
    <property type="entry name" value="TonB-dependent receptor, plug domain"/>
    <property type="match status" value="1"/>
</dbReference>
<dbReference type="PROSITE" id="PS52016">
    <property type="entry name" value="TONB_DEPENDENT_REC_3"/>
    <property type="match status" value="1"/>
</dbReference>
<dbReference type="InterPro" id="IPR010105">
    <property type="entry name" value="TonB_sidphr_rcpt"/>
</dbReference>
<evidence type="ECO:0000256" key="2">
    <source>
        <dbReference type="ARBA" id="ARBA00009810"/>
    </source>
</evidence>
<dbReference type="NCBIfam" id="TIGR01783">
    <property type="entry name" value="TonB-siderophor"/>
    <property type="match status" value="1"/>
</dbReference>
<keyword evidence="11 14" id="KW-0472">Membrane</keyword>
<evidence type="ECO:0000259" key="17">
    <source>
        <dbReference type="Pfam" id="PF00593"/>
    </source>
</evidence>
<comment type="subcellular location">
    <subcellularLocation>
        <location evidence="1 14">Cell outer membrane</location>
        <topology evidence="1 14">Multi-pass membrane protein</topology>
    </subcellularLocation>
</comment>
<keyword evidence="6 14" id="KW-0812">Transmembrane</keyword>
<keyword evidence="7 16" id="KW-0732">Signal</keyword>
<evidence type="ECO:0000256" key="13">
    <source>
        <dbReference type="ARBA" id="ARBA00023237"/>
    </source>
</evidence>
<dbReference type="KEGG" id="plue:EWM63_15115"/>
<dbReference type="RefSeq" id="WP_130187266.1">
    <property type="nucleotide sequence ID" value="NZ_CP035913.1"/>
</dbReference>
<dbReference type="Proteomes" id="UP000290637">
    <property type="component" value="Chromosome"/>
</dbReference>
<dbReference type="AlphaFoldDB" id="A0A4P6KYH5"/>
<dbReference type="InterPro" id="IPR037066">
    <property type="entry name" value="Plug_dom_sf"/>
</dbReference>
<comment type="similarity">
    <text evidence="2 14 15">Belongs to the TonB-dependent receptor family.</text>
</comment>
<dbReference type="InterPro" id="IPR012910">
    <property type="entry name" value="Plug_dom"/>
</dbReference>
<dbReference type="PANTHER" id="PTHR32552:SF89">
    <property type="entry name" value="CATECHOLATE SIDEROPHORE RECEPTOR FIU"/>
    <property type="match status" value="1"/>
</dbReference>
<dbReference type="InterPro" id="IPR036942">
    <property type="entry name" value="Beta-barrel_TonB_sf"/>
</dbReference>
<keyword evidence="9" id="KW-0406">Ion transport</keyword>
<sequence>MTQIKSRKHPTRLQMSTVLATLLLPAAAVHAAEPQEKQMSEVVAEATKENEFKAERASSPKYTEKLVNTAQTITVIKKELFEQQNATTLTEALRNSPGVGTFFLGENGNTNTGDAIFLRGFDTSGSIHVDGVRDIGSISRDVFNIEQIDVLKGPAGTDTGRGAPTGSVNLQSKQANLENAISGSITGGSGSQKRATADINRVLNAESGIAFRLNVMAQDSESASRDVVKNKRWGVAPTIAFGLGGKTRAHLSYLHIKQDNIPDGGVPTIGLPGYTSPDSRNPNPALRREFLNNAPMVDPRGFYGHVSDHDDVKADMATVRIDHDFSPNLRLQNTSRYGKTSQQYLLTAFMMGPTSTNATTGVVTPSTLITPNPADPSTWMLRRATRTLKDQENRIVANQTAVTWDVTTGTLQHTVVGGLEFISEKQNTYARTGAGTLTETLLYTPKANITLTGLNNVRTGAGAQGSTDTQALYLFDTVKIGDKWIVNGGVRVDHYDLDYFATALTNNVFVPTVLSDSDTLTTGKLSVLYKPTANSSVYATIANSKQPPGGASFSLSTSASSAANAAFDPQETLTKEIGTKWDLVDQKLAVTAAYYITDVKNEVEADPTDATRYYQTGKKRVEGIELGVQGQITPNWMISAGYTHMKTSVEAGRLVTANAENALTYTPKDAFTSWTTYSFPFGLTVGGGVRYNGKLLRGTDGAVGTPAYAKSYWVADAMASYALTKNVDLRLNVYNLADEEYVAAINKSGYRYTPGTPRSASLTANFRF</sequence>
<evidence type="ECO:0000256" key="6">
    <source>
        <dbReference type="ARBA" id="ARBA00022692"/>
    </source>
</evidence>
<dbReference type="SUPFAM" id="SSF56935">
    <property type="entry name" value="Porins"/>
    <property type="match status" value="1"/>
</dbReference>
<feature type="domain" description="TonB-dependent receptor-like beta-barrel" evidence="17">
    <location>
        <begin position="272"/>
        <end position="736"/>
    </location>
</feature>
<dbReference type="OrthoDB" id="9790771at2"/>
<keyword evidence="4 14" id="KW-1134">Transmembrane beta strand</keyword>
<dbReference type="Pfam" id="PF00593">
    <property type="entry name" value="TonB_dep_Rec_b-barrel"/>
    <property type="match status" value="1"/>
</dbReference>
<keyword evidence="20" id="KW-1185">Reference proteome</keyword>
<keyword evidence="13 14" id="KW-0998">Cell outer membrane</keyword>
<evidence type="ECO:0000256" key="4">
    <source>
        <dbReference type="ARBA" id="ARBA00022452"/>
    </source>
</evidence>
<dbReference type="GO" id="GO:0015891">
    <property type="term" value="P:siderophore transport"/>
    <property type="evidence" value="ECO:0007669"/>
    <property type="project" value="InterPro"/>
</dbReference>
<keyword evidence="8" id="KW-0408">Iron</keyword>
<evidence type="ECO:0000256" key="9">
    <source>
        <dbReference type="ARBA" id="ARBA00023065"/>
    </source>
</evidence>
<dbReference type="GO" id="GO:0038023">
    <property type="term" value="F:signaling receptor activity"/>
    <property type="evidence" value="ECO:0007669"/>
    <property type="project" value="InterPro"/>
</dbReference>
<feature type="chain" id="PRO_5020831783" evidence="16">
    <location>
        <begin position="32"/>
        <end position="768"/>
    </location>
</feature>
<dbReference type="Gene3D" id="2.40.170.20">
    <property type="entry name" value="TonB-dependent receptor, beta-barrel domain"/>
    <property type="match status" value="1"/>
</dbReference>
<evidence type="ECO:0000313" key="19">
    <source>
        <dbReference type="EMBL" id="QBE64146.1"/>
    </source>
</evidence>
<evidence type="ECO:0000256" key="5">
    <source>
        <dbReference type="ARBA" id="ARBA00022496"/>
    </source>
</evidence>
<dbReference type="Pfam" id="PF07715">
    <property type="entry name" value="Plug"/>
    <property type="match status" value="1"/>
</dbReference>
<evidence type="ECO:0000256" key="15">
    <source>
        <dbReference type="RuleBase" id="RU003357"/>
    </source>
</evidence>
<evidence type="ECO:0000313" key="20">
    <source>
        <dbReference type="Proteomes" id="UP000290637"/>
    </source>
</evidence>
<evidence type="ECO:0000256" key="7">
    <source>
        <dbReference type="ARBA" id="ARBA00022729"/>
    </source>
</evidence>
<dbReference type="NCBIfam" id="NF007349">
    <property type="entry name" value="PRK09840.1"/>
    <property type="match status" value="1"/>
</dbReference>
<dbReference type="GO" id="GO:0015344">
    <property type="term" value="F:siderophore uptake transmembrane transporter activity"/>
    <property type="evidence" value="ECO:0007669"/>
    <property type="project" value="TreeGrafter"/>
</dbReference>
<dbReference type="InterPro" id="IPR039426">
    <property type="entry name" value="TonB-dep_rcpt-like"/>
</dbReference>
<proteinExistence type="inferred from homology"/>
<evidence type="ECO:0000256" key="3">
    <source>
        <dbReference type="ARBA" id="ARBA00022448"/>
    </source>
</evidence>
<organism evidence="19 20">
    <name type="scientific">Pseudoduganella lutea</name>
    <dbReference type="NCBI Taxonomy" id="321985"/>
    <lineage>
        <taxon>Bacteria</taxon>
        <taxon>Pseudomonadati</taxon>
        <taxon>Pseudomonadota</taxon>
        <taxon>Betaproteobacteria</taxon>
        <taxon>Burkholderiales</taxon>
        <taxon>Oxalobacteraceae</taxon>
        <taxon>Telluria group</taxon>
        <taxon>Pseudoduganella</taxon>
    </lineage>
</organism>
<evidence type="ECO:0000256" key="12">
    <source>
        <dbReference type="ARBA" id="ARBA00023170"/>
    </source>
</evidence>
<name>A0A4P6KYH5_9BURK</name>
<keyword evidence="12 19" id="KW-0675">Receptor</keyword>
<reference evidence="19 20" key="1">
    <citation type="submission" date="2019-02" db="EMBL/GenBank/DDBJ databases">
        <title>Draft Genome Sequences of Six Type Strains of the Genus Massilia.</title>
        <authorList>
            <person name="Miess H."/>
            <person name="Frediansyhah A."/>
            <person name="Gross H."/>
        </authorList>
    </citation>
    <scope>NUCLEOTIDE SEQUENCE [LARGE SCALE GENOMIC DNA]</scope>
    <source>
        <strain evidence="19 20">DSM 17473</strain>
    </source>
</reference>
<dbReference type="PANTHER" id="PTHR32552">
    <property type="entry name" value="FERRICHROME IRON RECEPTOR-RELATED"/>
    <property type="match status" value="1"/>
</dbReference>
<keyword evidence="3 14" id="KW-0813">Transport</keyword>
<protein>
    <submittedName>
        <fullName evidence="19">Catecholate siderophore receptor Fiu</fullName>
    </submittedName>
</protein>
<feature type="signal peptide" evidence="16">
    <location>
        <begin position="1"/>
        <end position="31"/>
    </location>
</feature>
<dbReference type="InterPro" id="IPR000531">
    <property type="entry name" value="Beta-barrel_TonB"/>
</dbReference>
<evidence type="ECO:0000256" key="16">
    <source>
        <dbReference type="SAM" id="SignalP"/>
    </source>
</evidence>
<keyword evidence="5" id="KW-0410">Iron transport</keyword>
<evidence type="ECO:0000259" key="18">
    <source>
        <dbReference type="Pfam" id="PF07715"/>
    </source>
</evidence>
<evidence type="ECO:0000256" key="14">
    <source>
        <dbReference type="PROSITE-ProRule" id="PRU01360"/>
    </source>
</evidence>
<evidence type="ECO:0000256" key="11">
    <source>
        <dbReference type="ARBA" id="ARBA00023136"/>
    </source>
</evidence>
<dbReference type="EMBL" id="CP035913">
    <property type="protein sequence ID" value="QBE64146.1"/>
    <property type="molecule type" value="Genomic_DNA"/>
</dbReference>
<dbReference type="GO" id="GO:0009279">
    <property type="term" value="C:cell outer membrane"/>
    <property type="evidence" value="ECO:0007669"/>
    <property type="project" value="UniProtKB-SubCell"/>
</dbReference>
<feature type="domain" description="TonB-dependent receptor plug" evidence="18">
    <location>
        <begin position="67"/>
        <end position="166"/>
    </location>
</feature>
<dbReference type="CDD" id="cd01347">
    <property type="entry name" value="ligand_gated_channel"/>
    <property type="match status" value="1"/>
</dbReference>
<gene>
    <name evidence="19" type="ORF">EWM63_15115</name>
</gene>
<keyword evidence="10 15" id="KW-0798">TonB box</keyword>
<evidence type="ECO:0000256" key="10">
    <source>
        <dbReference type="ARBA" id="ARBA00023077"/>
    </source>
</evidence>
<evidence type="ECO:0000256" key="8">
    <source>
        <dbReference type="ARBA" id="ARBA00023004"/>
    </source>
</evidence>
<accession>A0A4P6KYH5</accession>